<proteinExistence type="predicted"/>
<keyword evidence="2" id="KW-0238">DNA-binding</keyword>
<dbReference type="InterPro" id="IPR009057">
    <property type="entry name" value="Homeodomain-like_sf"/>
</dbReference>
<dbReference type="PANTHER" id="PTHR47504:SF5">
    <property type="entry name" value="RIGHT ORIGIN-BINDING PROTEIN"/>
    <property type="match status" value="1"/>
</dbReference>
<dbReference type="RefSeq" id="WP_262400114.1">
    <property type="nucleotide sequence ID" value="NZ_JACRTB010000013.1"/>
</dbReference>
<dbReference type="PROSITE" id="PS00041">
    <property type="entry name" value="HTH_ARAC_FAMILY_1"/>
    <property type="match status" value="1"/>
</dbReference>
<evidence type="ECO:0000313" key="7">
    <source>
        <dbReference type="Proteomes" id="UP000658131"/>
    </source>
</evidence>
<accession>A0ABR7NJM1</accession>
<dbReference type="Gene3D" id="3.40.630.30">
    <property type="match status" value="1"/>
</dbReference>
<keyword evidence="1" id="KW-0805">Transcription regulation</keyword>
<dbReference type="Proteomes" id="UP000658131">
    <property type="component" value="Unassembled WGS sequence"/>
</dbReference>
<dbReference type="InterPro" id="IPR018062">
    <property type="entry name" value="HTH_AraC-typ_CS"/>
</dbReference>
<keyword evidence="7" id="KW-1185">Reference proteome</keyword>
<reference evidence="6 7" key="1">
    <citation type="submission" date="2020-08" db="EMBL/GenBank/DDBJ databases">
        <title>Genome public.</title>
        <authorList>
            <person name="Liu C."/>
            <person name="Sun Q."/>
        </authorList>
    </citation>
    <scope>NUCLEOTIDE SEQUENCE [LARGE SCALE GENOMIC DNA]</scope>
    <source>
        <strain evidence="6 7">BX1</strain>
    </source>
</reference>
<dbReference type="PROSITE" id="PS51186">
    <property type="entry name" value="GNAT"/>
    <property type="match status" value="1"/>
</dbReference>
<dbReference type="SMART" id="SM00342">
    <property type="entry name" value="HTH_ARAC"/>
    <property type="match status" value="1"/>
</dbReference>
<comment type="caution">
    <text evidence="6">The sequence shown here is derived from an EMBL/GenBank/DDBJ whole genome shotgun (WGS) entry which is preliminary data.</text>
</comment>
<dbReference type="InterPro" id="IPR050959">
    <property type="entry name" value="MarA-like"/>
</dbReference>
<dbReference type="Pfam" id="PF12833">
    <property type="entry name" value="HTH_18"/>
    <property type="match status" value="1"/>
</dbReference>
<dbReference type="SUPFAM" id="SSF55729">
    <property type="entry name" value="Acyl-CoA N-acyltransferases (Nat)"/>
    <property type="match status" value="1"/>
</dbReference>
<dbReference type="PANTHER" id="PTHR47504">
    <property type="entry name" value="RIGHT ORIGIN-BINDING PROTEIN"/>
    <property type="match status" value="1"/>
</dbReference>
<evidence type="ECO:0000259" key="5">
    <source>
        <dbReference type="PROSITE" id="PS51186"/>
    </source>
</evidence>
<dbReference type="PROSITE" id="PS01124">
    <property type="entry name" value="HTH_ARAC_FAMILY_2"/>
    <property type="match status" value="1"/>
</dbReference>
<name>A0ABR7NJM1_9FIRM</name>
<protein>
    <submittedName>
        <fullName evidence="6">Helix-turn-helix transcriptional regulator</fullName>
    </submittedName>
</protein>
<evidence type="ECO:0000256" key="2">
    <source>
        <dbReference type="ARBA" id="ARBA00023125"/>
    </source>
</evidence>
<dbReference type="InterPro" id="IPR018060">
    <property type="entry name" value="HTH_AraC"/>
</dbReference>
<evidence type="ECO:0000259" key="4">
    <source>
        <dbReference type="PROSITE" id="PS01124"/>
    </source>
</evidence>
<gene>
    <name evidence="6" type="ORF">H8717_09350</name>
</gene>
<keyword evidence="3" id="KW-0804">Transcription</keyword>
<dbReference type="InterPro" id="IPR016181">
    <property type="entry name" value="Acyl_CoA_acyltransferase"/>
</dbReference>
<feature type="domain" description="HTH araC/xylS-type" evidence="4">
    <location>
        <begin position="10"/>
        <end position="108"/>
    </location>
</feature>
<organism evidence="6 7">
    <name type="scientific">Yanshouia hominis</name>
    <dbReference type="NCBI Taxonomy" id="2763673"/>
    <lineage>
        <taxon>Bacteria</taxon>
        <taxon>Bacillati</taxon>
        <taxon>Bacillota</taxon>
        <taxon>Clostridia</taxon>
        <taxon>Eubacteriales</taxon>
        <taxon>Oscillospiraceae</taxon>
        <taxon>Yanshouia</taxon>
    </lineage>
</organism>
<dbReference type="Gene3D" id="1.10.10.60">
    <property type="entry name" value="Homeodomain-like"/>
    <property type="match status" value="2"/>
</dbReference>
<dbReference type="InterPro" id="IPR000182">
    <property type="entry name" value="GNAT_dom"/>
</dbReference>
<dbReference type="EMBL" id="JACRTB010000013">
    <property type="protein sequence ID" value="MBC8576607.1"/>
    <property type="molecule type" value="Genomic_DNA"/>
</dbReference>
<evidence type="ECO:0000256" key="1">
    <source>
        <dbReference type="ARBA" id="ARBA00023015"/>
    </source>
</evidence>
<dbReference type="SUPFAM" id="SSF46689">
    <property type="entry name" value="Homeodomain-like"/>
    <property type="match status" value="2"/>
</dbReference>
<evidence type="ECO:0000256" key="3">
    <source>
        <dbReference type="ARBA" id="ARBA00023163"/>
    </source>
</evidence>
<evidence type="ECO:0000313" key="6">
    <source>
        <dbReference type="EMBL" id="MBC8576607.1"/>
    </source>
</evidence>
<feature type="domain" description="N-acetyltransferase" evidence="5">
    <location>
        <begin position="133"/>
        <end position="277"/>
    </location>
</feature>
<sequence>MTGCKVESIAAAVEYIESHLDEKVDLKLVADAVHYSKYHLHRVFSGTVGLTIHNYTQRRRLTEAAKLLVFSKKPIMEIALEAGYESQQAFTDAFTAMYKRPPRRYREGERFYPLQLPFHPGENVSVPRGAAAWEIAYALEKDIPCWMELVRQVIGGFPHLYEEEYLPVLREQIRRRQALILKDGVAAAGILLFSREMNSIGFFGVHPFYRNLGVPEALLDRVLEELGRDCEVSITTYREGDRADTGQRRAIMALGFAEAELLVEYGYPTQRFVLKQGGAFGGKSPADGSSSGL</sequence>